<evidence type="ECO:0000256" key="1">
    <source>
        <dbReference type="ARBA" id="ARBA00004429"/>
    </source>
</evidence>
<keyword evidence="7" id="KW-0472">Membrane</keyword>
<gene>
    <name evidence="11" type="ORF">FKG95_19535</name>
</gene>
<evidence type="ECO:0000313" key="11">
    <source>
        <dbReference type="EMBL" id="TQV77755.1"/>
    </source>
</evidence>
<dbReference type="Gene3D" id="1.10.287.950">
    <property type="entry name" value="Methyl-accepting chemotaxis protein"/>
    <property type="match status" value="1"/>
</dbReference>
<dbReference type="SMART" id="SM00283">
    <property type="entry name" value="MA"/>
    <property type="match status" value="1"/>
</dbReference>
<dbReference type="CDD" id="cd06225">
    <property type="entry name" value="HAMP"/>
    <property type="match status" value="1"/>
</dbReference>
<dbReference type="GO" id="GO:0007165">
    <property type="term" value="P:signal transduction"/>
    <property type="evidence" value="ECO:0007669"/>
    <property type="project" value="UniProtKB-KW"/>
</dbReference>
<evidence type="ECO:0000256" key="2">
    <source>
        <dbReference type="ARBA" id="ARBA00022519"/>
    </source>
</evidence>
<dbReference type="GO" id="GO:0005886">
    <property type="term" value="C:plasma membrane"/>
    <property type="evidence" value="ECO:0007669"/>
    <property type="project" value="UniProtKB-SubCell"/>
</dbReference>
<feature type="transmembrane region" description="Helical" evidence="7">
    <location>
        <begin position="390"/>
        <end position="411"/>
    </location>
</feature>
<dbReference type="Proteomes" id="UP000315252">
    <property type="component" value="Unassembled WGS sequence"/>
</dbReference>
<dbReference type="InterPro" id="IPR000727">
    <property type="entry name" value="T_SNARE_dom"/>
</dbReference>
<feature type="domain" description="Methyl-accepting transducer" evidence="8">
    <location>
        <begin position="506"/>
        <end position="728"/>
    </location>
</feature>
<comment type="caution">
    <text evidence="11">The sequence shown here is derived from an EMBL/GenBank/DDBJ whole genome shotgun (WGS) entry which is preliminary data.</text>
</comment>
<dbReference type="Pfam" id="PF21689">
    <property type="entry name" value="TorS_sensor_domain"/>
    <property type="match status" value="1"/>
</dbReference>
<keyword evidence="3 5" id="KW-0807">Transducer</keyword>
<evidence type="ECO:0000256" key="7">
    <source>
        <dbReference type="SAM" id="Phobius"/>
    </source>
</evidence>
<evidence type="ECO:0000256" key="5">
    <source>
        <dbReference type="PROSITE-ProRule" id="PRU00284"/>
    </source>
</evidence>
<evidence type="ECO:0000313" key="12">
    <source>
        <dbReference type="Proteomes" id="UP000315252"/>
    </source>
</evidence>
<comment type="similarity">
    <text evidence="4">Belongs to the methyl-accepting chemotaxis (MCP) protein family.</text>
</comment>
<accession>A0A545TKK5</accession>
<keyword evidence="2" id="KW-1003">Cell membrane</keyword>
<dbReference type="SUPFAM" id="SSF58104">
    <property type="entry name" value="Methyl-accepting chemotaxis protein (MCP) signaling domain"/>
    <property type="match status" value="1"/>
</dbReference>
<dbReference type="PROSITE" id="PS50192">
    <property type="entry name" value="T_SNARE"/>
    <property type="match status" value="1"/>
</dbReference>
<feature type="domain" description="HAMP" evidence="10">
    <location>
        <begin position="413"/>
        <end position="465"/>
    </location>
</feature>
<reference evidence="11 12" key="1">
    <citation type="submission" date="2019-06" db="EMBL/GenBank/DDBJ databases">
        <title>Whole genome sequence for Rhodospirillaceae sp. R148.</title>
        <authorList>
            <person name="Wang G."/>
        </authorList>
    </citation>
    <scope>NUCLEOTIDE SEQUENCE [LARGE SCALE GENOMIC DNA]</scope>
    <source>
        <strain evidence="11 12">R148</strain>
    </source>
</reference>
<dbReference type="InterPro" id="IPR004089">
    <property type="entry name" value="MCPsignal_dom"/>
</dbReference>
<feature type="domain" description="T-SNARE coiled-coil homology" evidence="9">
    <location>
        <begin position="658"/>
        <end position="720"/>
    </location>
</feature>
<dbReference type="Gene3D" id="1.20.58.920">
    <property type="match status" value="1"/>
</dbReference>
<dbReference type="PANTHER" id="PTHR32089:SF112">
    <property type="entry name" value="LYSOZYME-LIKE PROTEIN-RELATED"/>
    <property type="match status" value="1"/>
</dbReference>
<dbReference type="PROSITE" id="PS50885">
    <property type="entry name" value="HAMP"/>
    <property type="match status" value="1"/>
</dbReference>
<evidence type="ECO:0000259" key="9">
    <source>
        <dbReference type="PROSITE" id="PS50192"/>
    </source>
</evidence>
<protein>
    <submittedName>
        <fullName evidence="11">HAMP domain-containing protein</fullName>
    </submittedName>
</protein>
<dbReference type="SMART" id="SM00304">
    <property type="entry name" value="HAMP"/>
    <property type="match status" value="1"/>
</dbReference>
<dbReference type="PANTHER" id="PTHR32089">
    <property type="entry name" value="METHYL-ACCEPTING CHEMOTAXIS PROTEIN MCPB"/>
    <property type="match status" value="1"/>
</dbReference>
<evidence type="ECO:0000256" key="6">
    <source>
        <dbReference type="SAM" id="Coils"/>
    </source>
</evidence>
<keyword evidence="7" id="KW-1133">Transmembrane helix</keyword>
<keyword evidence="6" id="KW-0175">Coiled coil</keyword>
<dbReference type="Pfam" id="PF00015">
    <property type="entry name" value="MCPsignal"/>
    <property type="match status" value="1"/>
</dbReference>
<keyword evidence="12" id="KW-1185">Reference proteome</keyword>
<dbReference type="InterPro" id="IPR038188">
    <property type="entry name" value="TorS_sensor_sf"/>
</dbReference>
<evidence type="ECO:0000259" key="8">
    <source>
        <dbReference type="PROSITE" id="PS50111"/>
    </source>
</evidence>
<dbReference type="PROSITE" id="PS50111">
    <property type="entry name" value="CHEMOTAXIS_TRANSDUC_2"/>
    <property type="match status" value="1"/>
</dbReference>
<dbReference type="AlphaFoldDB" id="A0A545TKK5"/>
<feature type="transmembrane region" description="Helical" evidence="7">
    <location>
        <begin position="68"/>
        <end position="90"/>
    </location>
</feature>
<evidence type="ECO:0000256" key="4">
    <source>
        <dbReference type="ARBA" id="ARBA00029447"/>
    </source>
</evidence>
<keyword evidence="2" id="KW-0997">Cell inner membrane</keyword>
<organism evidence="11 12">
    <name type="scientific">Denitrobaculum tricleocarpae</name>
    <dbReference type="NCBI Taxonomy" id="2591009"/>
    <lineage>
        <taxon>Bacteria</taxon>
        <taxon>Pseudomonadati</taxon>
        <taxon>Pseudomonadota</taxon>
        <taxon>Alphaproteobacteria</taxon>
        <taxon>Rhodospirillales</taxon>
        <taxon>Rhodospirillaceae</taxon>
        <taxon>Denitrobaculum</taxon>
    </lineage>
</organism>
<evidence type="ECO:0000256" key="3">
    <source>
        <dbReference type="ARBA" id="ARBA00023224"/>
    </source>
</evidence>
<feature type="coiled-coil region" evidence="6">
    <location>
        <begin position="456"/>
        <end position="494"/>
    </location>
</feature>
<sequence>MLRVSRAIQSDLSFFSFERPSPAASSLQGTATMLKLIPAKFNRTSADIEGGEQPKGRWMRKLGVRERLFLAFGFAAALTVLASGIAWTGLDQVSGAITRITAEAVPEITESLTLAQQTTTIAAAAPALSSVTTEAEREQVISNLREQIEVITSRISNLQGDDVDKAALTGILAKLTEQIDIMDKAVAAKLAARVAAAQSLIELEQVHEEVLRNIKPAIMGSNAVLSTEAQYIPQMTDSAEIQAGLKRLLDGGLRDLQIYLEMESQANLVAGKLAQAANLPNLDAVWGARTEFEAYVARFLRAGMAADTPSRTKVVEALAKLQALGEGTETVFDQRMIELEARDKIFGALEISRTLTSELSASVQALADAAQHRSESAAEGSHGAVQGGKLQLGIVAIVSFLAAVLIAWLYVGRNVVRRLLNVIDSMELLADGDLTAEVPRDGSDEIARMGDSVQVFKDNALEAKRLQSEQERMKEEAEAQKRDLLLKMADDFEEVIGTALNTVSSSSEQMHASAQAMSETATDASSMSNVVAKGAEQAMNSVNTVASATEELSSSINEISGQVNKSSEVANDAVSKAQATNEVVKGLADAAERIGAVVELITAIAEQTNLLALNATIEAARAGDAGKGFAVVASEVKNLAGQTGKATQEISDQITGIQNVTGDAVKAIAEITQVVAEVDEIATSIASAIEEQGAATQEIARNAEQAAAGTQEVTSNIQGITDAVTRTGTSSSEISEASGALSQQAGLLKQEADKFVDLIRAG</sequence>
<dbReference type="InterPro" id="IPR003660">
    <property type="entry name" value="HAMP_dom"/>
</dbReference>
<dbReference type="Pfam" id="PF00672">
    <property type="entry name" value="HAMP"/>
    <property type="match status" value="1"/>
</dbReference>
<comment type="subcellular location">
    <subcellularLocation>
        <location evidence="1">Cell inner membrane</location>
        <topology evidence="1">Multi-pass membrane protein</topology>
    </subcellularLocation>
</comment>
<dbReference type="EMBL" id="VHSH01000007">
    <property type="protein sequence ID" value="TQV77755.1"/>
    <property type="molecule type" value="Genomic_DNA"/>
</dbReference>
<keyword evidence="7" id="KW-0812">Transmembrane</keyword>
<dbReference type="OrthoDB" id="8476854at2"/>
<proteinExistence type="inferred from homology"/>
<evidence type="ECO:0000259" key="10">
    <source>
        <dbReference type="PROSITE" id="PS50885"/>
    </source>
</evidence>
<name>A0A545TKK5_9PROT</name>
<dbReference type="Gene3D" id="6.10.340.10">
    <property type="match status" value="1"/>
</dbReference>